<dbReference type="GO" id="GO:0008270">
    <property type="term" value="F:zinc ion binding"/>
    <property type="evidence" value="ECO:0007669"/>
    <property type="project" value="InterPro"/>
</dbReference>
<feature type="compositionally biased region" description="Polar residues" evidence="3">
    <location>
        <begin position="81"/>
        <end position="94"/>
    </location>
</feature>
<evidence type="ECO:0000313" key="5">
    <source>
        <dbReference type="EMBL" id="PSN67376.1"/>
    </source>
</evidence>
<name>A0A2T2NQ41_CORCC</name>
<evidence type="ECO:0000259" key="4">
    <source>
        <dbReference type="PROSITE" id="PS50048"/>
    </source>
</evidence>
<dbReference type="InterPro" id="IPR001138">
    <property type="entry name" value="Zn2Cys6_DnaBD"/>
</dbReference>
<reference evidence="5 6" key="1">
    <citation type="journal article" date="2018" name="Front. Microbiol.">
        <title>Genome-Wide Analysis of Corynespora cassiicola Leaf Fall Disease Putative Effectors.</title>
        <authorList>
            <person name="Lopez D."/>
            <person name="Ribeiro S."/>
            <person name="Label P."/>
            <person name="Fumanal B."/>
            <person name="Venisse J.S."/>
            <person name="Kohler A."/>
            <person name="de Oliveira R.R."/>
            <person name="Labutti K."/>
            <person name="Lipzen A."/>
            <person name="Lail K."/>
            <person name="Bauer D."/>
            <person name="Ohm R.A."/>
            <person name="Barry K.W."/>
            <person name="Spatafora J."/>
            <person name="Grigoriev I.V."/>
            <person name="Martin F.M."/>
            <person name="Pujade-Renaud V."/>
        </authorList>
    </citation>
    <scope>NUCLEOTIDE SEQUENCE [LARGE SCALE GENOMIC DNA]</scope>
    <source>
        <strain evidence="5 6">Philippines</strain>
    </source>
</reference>
<gene>
    <name evidence="5" type="ORF">BS50DRAFT_390498</name>
</gene>
<dbReference type="PANTHER" id="PTHR31001">
    <property type="entry name" value="UNCHARACTERIZED TRANSCRIPTIONAL REGULATORY PROTEIN"/>
    <property type="match status" value="1"/>
</dbReference>
<dbReference type="GO" id="GO:0000981">
    <property type="term" value="F:DNA-binding transcription factor activity, RNA polymerase II-specific"/>
    <property type="evidence" value="ECO:0007669"/>
    <property type="project" value="InterPro"/>
</dbReference>
<dbReference type="PANTHER" id="PTHR31001:SF85">
    <property type="entry name" value="ZN(II)2CYS6 TRANSCRIPTION FACTOR (EUROFUNG)"/>
    <property type="match status" value="1"/>
</dbReference>
<dbReference type="SMART" id="SM00066">
    <property type="entry name" value="GAL4"/>
    <property type="match status" value="1"/>
</dbReference>
<evidence type="ECO:0000313" key="6">
    <source>
        <dbReference type="Proteomes" id="UP000240883"/>
    </source>
</evidence>
<dbReference type="OrthoDB" id="4456959at2759"/>
<keyword evidence="2" id="KW-0539">Nucleus</keyword>
<sequence length="268" mass="29539">MLPHNLTGDISMARANGPALHQYACLRCRARRVKCDKTLSGCANCAGHEAQCIYSARRPRKPQKAHQDQQAAQRTLLPSLVNPSSIHSTVTSRADSLGSELVSDHHSGTSEQSDDDDEDAFLLRELRDTGFQPREDATKTSLGRLLVGPNGESHYIDGEKIQQVAYLETVLAAESPDIKEGAPRTPRRRTEKLDADSLLNASFDGRDLRLYHPPSGSMHALWDFYCRNVDGMAKVLYKPDVKGLITRAATNLSSIDSSTEAPLLFAIW</sequence>
<keyword evidence="6" id="KW-1185">Reference proteome</keyword>
<dbReference type="PROSITE" id="PS50048">
    <property type="entry name" value="ZN2_CY6_FUNGAL_2"/>
    <property type="match status" value="1"/>
</dbReference>
<dbReference type="PROSITE" id="PS00463">
    <property type="entry name" value="ZN2_CY6_FUNGAL_1"/>
    <property type="match status" value="1"/>
</dbReference>
<dbReference type="AlphaFoldDB" id="A0A2T2NQ41"/>
<organism evidence="5 6">
    <name type="scientific">Corynespora cassiicola Philippines</name>
    <dbReference type="NCBI Taxonomy" id="1448308"/>
    <lineage>
        <taxon>Eukaryota</taxon>
        <taxon>Fungi</taxon>
        <taxon>Dikarya</taxon>
        <taxon>Ascomycota</taxon>
        <taxon>Pezizomycotina</taxon>
        <taxon>Dothideomycetes</taxon>
        <taxon>Pleosporomycetidae</taxon>
        <taxon>Pleosporales</taxon>
        <taxon>Corynesporascaceae</taxon>
        <taxon>Corynespora</taxon>
    </lineage>
</organism>
<dbReference type="InterPro" id="IPR036864">
    <property type="entry name" value="Zn2-C6_fun-type_DNA-bd_sf"/>
</dbReference>
<dbReference type="Pfam" id="PF00172">
    <property type="entry name" value="Zn_clus"/>
    <property type="match status" value="1"/>
</dbReference>
<feature type="region of interest" description="Disordered" evidence="3">
    <location>
        <begin position="61"/>
        <end position="117"/>
    </location>
</feature>
<dbReference type="CDD" id="cd00067">
    <property type="entry name" value="GAL4"/>
    <property type="match status" value="1"/>
</dbReference>
<dbReference type="Gene3D" id="4.10.240.10">
    <property type="entry name" value="Zn(2)-C6 fungal-type DNA-binding domain"/>
    <property type="match status" value="1"/>
</dbReference>
<evidence type="ECO:0000256" key="3">
    <source>
        <dbReference type="SAM" id="MobiDB-lite"/>
    </source>
</evidence>
<dbReference type="InterPro" id="IPR050613">
    <property type="entry name" value="Sec_Metabolite_Reg"/>
</dbReference>
<proteinExistence type="predicted"/>
<accession>A0A2T2NQ41</accession>
<feature type="domain" description="Zn(2)-C6 fungal-type" evidence="4">
    <location>
        <begin position="24"/>
        <end position="54"/>
    </location>
</feature>
<dbReference type="Proteomes" id="UP000240883">
    <property type="component" value="Unassembled WGS sequence"/>
</dbReference>
<evidence type="ECO:0000256" key="1">
    <source>
        <dbReference type="ARBA" id="ARBA00004123"/>
    </source>
</evidence>
<protein>
    <recommendedName>
        <fullName evidence="4">Zn(2)-C6 fungal-type domain-containing protein</fullName>
    </recommendedName>
</protein>
<dbReference type="GO" id="GO:0005634">
    <property type="term" value="C:nucleus"/>
    <property type="evidence" value="ECO:0007669"/>
    <property type="project" value="UniProtKB-SubCell"/>
</dbReference>
<dbReference type="SUPFAM" id="SSF57701">
    <property type="entry name" value="Zn2/Cys6 DNA-binding domain"/>
    <property type="match status" value="1"/>
</dbReference>
<evidence type="ECO:0000256" key="2">
    <source>
        <dbReference type="ARBA" id="ARBA00023242"/>
    </source>
</evidence>
<dbReference type="EMBL" id="KZ678135">
    <property type="protein sequence ID" value="PSN67376.1"/>
    <property type="molecule type" value="Genomic_DNA"/>
</dbReference>
<comment type="subcellular location">
    <subcellularLocation>
        <location evidence="1">Nucleus</location>
    </subcellularLocation>
</comment>